<dbReference type="Proteomes" id="UP000239899">
    <property type="component" value="Unassembled WGS sequence"/>
</dbReference>
<evidence type="ECO:0000313" key="1">
    <source>
        <dbReference type="EMBL" id="PRW60556.1"/>
    </source>
</evidence>
<dbReference type="AlphaFoldDB" id="A0A2P6U2M1"/>
<dbReference type="EMBL" id="LHPG02000002">
    <property type="protein sequence ID" value="PRW60556.1"/>
    <property type="molecule type" value="Genomic_DNA"/>
</dbReference>
<accession>A0A2P6U2M1</accession>
<sequence length="204" mass="21432">MTEADYEDPAGDAAAAAVMAARRQGHNSSSQMLDALEAAEAAFEQQKSEAEQQRQIERITSIKGGAGAGAATAAAVAAAAAAMAVRPPDTPRKAAIAPISEGTRERIISALYEALQANPRYCSEPSRSVMCWAQEVEDALFARSHSKQVYLAQVANAVRLARTAKNVSDIPRIAAGEPRAVAEGHTAGEPTPYVTGLQVLKPTY</sequence>
<reference evidence="1 2" key="1">
    <citation type="journal article" date="2018" name="Plant J.">
        <title>Genome sequences of Chlorella sorokiniana UTEX 1602 and Micractinium conductrix SAG 241.80: implications to maltose excretion by a green alga.</title>
        <authorList>
            <person name="Arriola M.B."/>
            <person name="Velmurugan N."/>
            <person name="Zhang Y."/>
            <person name="Plunkett M.H."/>
            <person name="Hondzo H."/>
            <person name="Barney B.M."/>
        </authorList>
    </citation>
    <scope>NUCLEOTIDE SEQUENCE [LARGE SCALE GENOMIC DNA]</scope>
    <source>
        <strain evidence="2">UTEX 1602</strain>
    </source>
</reference>
<organism evidence="1 2">
    <name type="scientific">Chlorella sorokiniana</name>
    <name type="common">Freshwater green alga</name>
    <dbReference type="NCBI Taxonomy" id="3076"/>
    <lineage>
        <taxon>Eukaryota</taxon>
        <taxon>Viridiplantae</taxon>
        <taxon>Chlorophyta</taxon>
        <taxon>core chlorophytes</taxon>
        <taxon>Trebouxiophyceae</taxon>
        <taxon>Chlorellales</taxon>
        <taxon>Chlorellaceae</taxon>
        <taxon>Chlorella clade</taxon>
        <taxon>Chlorella</taxon>
    </lineage>
</organism>
<dbReference type="OrthoDB" id="514615at2759"/>
<comment type="caution">
    <text evidence="1">The sequence shown here is derived from an EMBL/GenBank/DDBJ whole genome shotgun (WGS) entry which is preliminary data.</text>
</comment>
<gene>
    <name evidence="1" type="ORF">C2E21_1321</name>
</gene>
<evidence type="ECO:0000313" key="2">
    <source>
        <dbReference type="Proteomes" id="UP000239899"/>
    </source>
</evidence>
<name>A0A2P6U2M1_CHLSO</name>
<protein>
    <submittedName>
        <fullName evidence="1">Uncharacterized protein</fullName>
    </submittedName>
</protein>
<proteinExistence type="predicted"/>
<keyword evidence="2" id="KW-1185">Reference proteome</keyword>